<protein>
    <recommendedName>
        <fullName evidence="5">CLAVATA3/ESR (CLE)-related protein 25</fullName>
    </recommendedName>
</protein>
<dbReference type="Proteomes" id="UP000030645">
    <property type="component" value="Unassembled WGS sequence"/>
</dbReference>
<proteinExistence type="predicted"/>
<dbReference type="KEGG" id="mnt:21394280"/>
<evidence type="ECO:0008006" key="5">
    <source>
        <dbReference type="Google" id="ProtNLM"/>
    </source>
</evidence>
<keyword evidence="2" id="KW-0812">Transmembrane</keyword>
<dbReference type="OrthoDB" id="1910203at2759"/>
<evidence type="ECO:0000256" key="2">
    <source>
        <dbReference type="SAM" id="Phobius"/>
    </source>
</evidence>
<keyword evidence="2" id="KW-1133">Transmembrane helix</keyword>
<evidence type="ECO:0000313" key="3">
    <source>
        <dbReference type="EMBL" id="EXB74727.1"/>
    </source>
</evidence>
<dbReference type="EMBL" id="KE344656">
    <property type="protein sequence ID" value="EXB74727.1"/>
    <property type="molecule type" value="Genomic_DNA"/>
</dbReference>
<dbReference type="PANTHER" id="PTHR34277:SF2">
    <property type="entry name" value="CLAVATA3_ESR (CLE)-RELATED PROTEIN 26"/>
    <property type="match status" value="1"/>
</dbReference>
<accession>W9REV0</accession>
<dbReference type="InterPro" id="IPR039316">
    <property type="entry name" value="CLE25/26"/>
</dbReference>
<sequence>MGSCSSGSISTTSSNINSCFSKDLVRALAIVGLILILLVGTSEGKRATRATATAANFTAGKSSGRFKGTDQAVVGAQKLVNDPKIDGINYMSKRRVPNGPDPIHNRRAGKSGRLPGRA</sequence>
<dbReference type="AlphaFoldDB" id="W9REV0"/>
<keyword evidence="4" id="KW-1185">Reference proteome</keyword>
<dbReference type="PANTHER" id="PTHR34277">
    <property type="entry name" value="CLAVATA3/ESR (CLE)-RELATED PROTEIN 26"/>
    <property type="match status" value="1"/>
</dbReference>
<reference evidence="4" key="1">
    <citation type="submission" date="2013-01" db="EMBL/GenBank/DDBJ databases">
        <title>Draft Genome Sequence of a Mulberry Tree, Morus notabilis C.K. Schneid.</title>
        <authorList>
            <person name="He N."/>
            <person name="Zhao S."/>
        </authorList>
    </citation>
    <scope>NUCLEOTIDE SEQUENCE</scope>
</reference>
<dbReference type="eggNOG" id="ENOG502S8E1">
    <property type="taxonomic scope" value="Eukaryota"/>
</dbReference>
<keyword evidence="2" id="KW-0472">Membrane</keyword>
<name>W9REV0_9ROSA</name>
<gene>
    <name evidence="3" type="ORF">L484_011006</name>
</gene>
<evidence type="ECO:0000313" key="4">
    <source>
        <dbReference type="Proteomes" id="UP000030645"/>
    </source>
</evidence>
<feature type="transmembrane region" description="Helical" evidence="2">
    <location>
        <begin position="24"/>
        <end position="41"/>
    </location>
</feature>
<evidence type="ECO:0000256" key="1">
    <source>
        <dbReference type="SAM" id="MobiDB-lite"/>
    </source>
</evidence>
<feature type="region of interest" description="Disordered" evidence="1">
    <location>
        <begin position="90"/>
        <end position="118"/>
    </location>
</feature>
<organism evidence="3 4">
    <name type="scientific">Morus notabilis</name>
    <dbReference type="NCBI Taxonomy" id="981085"/>
    <lineage>
        <taxon>Eukaryota</taxon>
        <taxon>Viridiplantae</taxon>
        <taxon>Streptophyta</taxon>
        <taxon>Embryophyta</taxon>
        <taxon>Tracheophyta</taxon>
        <taxon>Spermatophyta</taxon>
        <taxon>Magnoliopsida</taxon>
        <taxon>eudicotyledons</taxon>
        <taxon>Gunneridae</taxon>
        <taxon>Pentapetalae</taxon>
        <taxon>rosids</taxon>
        <taxon>fabids</taxon>
        <taxon>Rosales</taxon>
        <taxon>Moraceae</taxon>
        <taxon>Moreae</taxon>
        <taxon>Morus</taxon>
    </lineage>
</organism>